<sequence length="65" mass="7582">MVKLFWYLISLMTIFLILMYTPSNSKNTLINSNYLLNFSSNQQALIKVIIVNIILFILLIIFAIK</sequence>
<keyword evidence="2" id="KW-0934">Plastid</keyword>
<protein>
    <submittedName>
        <fullName evidence="2">Preprotein-translocase subunit g</fullName>
    </submittedName>
</protein>
<gene>
    <name evidence="2" type="primary">secg</name>
</gene>
<evidence type="ECO:0000313" key="2">
    <source>
        <dbReference type="EMBL" id="QCI07932.1"/>
    </source>
</evidence>
<feature type="transmembrane region" description="Helical" evidence="1">
    <location>
        <begin position="6"/>
        <end position="23"/>
    </location>
</feature>
<accession>A0A4D6WXJ1</accession>
<keyword evidence="1" id="KW-0812">Transmembrane</keyword>
<geneLocation type="plastid" evidence="2"/>
<proteinExistence type="predicted"/>
<keyword evidence="1" id="KW-0472">Membrane</keyword>
<dbReference type="AlphaFoldDB" id="A0A4D6WXJ1"/>
<organism evidence="2">
    <name type="scientific">Pleonosporium borreri</name>
    <dbReference type="NCBI Taxonomy" id="2575635"/>
    <lineage>
        <taxon>Eukaryota</taxon>
        <taxon>Rhodophyta</taxon>
        <taxon>Florideophyceae</taxon>
        <taxon>Rhodymeniophycidae</taxon>
        <taxon>Ceramiales</taxon>
        <taxon>Ceramiaceae</taxon>
        <taxon>Pleonosporium</taxon>
    </lineage>
</organism>
<reference evidence="2" key="2">
    <citation type="submission" date="2019-04" db="EMBL/GenBank/DDBJ databases">
        <authorList>
            <person name="Pasella M."/>
        </authorList>
    </citation>
    <scope>NUCLEOTIDE SEQUENCE</scope>
    <source>
        <strain evidence="2">PD2941_3</strain>
    </source>
</reference>
<keyword evidence="1" id="KW-1133">Transmembrane helix</keyword>
<feature type="transmembrane region" description="Helical" evidence="1">
    <location>
        <begin position="44"/>
        <end position="64"/>
    </location>
</feature>
<name>A0A4D6WXJ1_9FLOR</name>
<reference evidence="2" key="1">
    <citation type="journal article" date="2019" name="Mol. Phylogenet. Evol.">
        <title>Morphological evolution and classification of the red algal order Ceramiales inferred using plastid phylogenomics.</title>
        <authorList>
            <person name="Diaz-Tapia P."/>
            <person name="Pasella M.M."/>
            <person name="Verbruggen H."/>
            <person name="Maggs C.A."/>
        </authorList>
    </citation>
    <scope>NUCLEOTIDE SEQUENCE</scope>
    <source>
        <strain evidence="2">PD2941_3</strain>
    </source>
</reference>
<dbReference type="EMBL" id="MK814702">
    <property type="protein sequence ID" value="QCI07932.1"/>
    <property type="molecule type" value="Genomic_DNA"/>
</dbReference>
<evidence type="ECO:0000256" key="1">
    <source>
        <dbReference type="SAM" id="Phobius"/>
    </source>
</evidence>